<comment type="caution">
    <text evidence="2">The sequence shown here is derived from an EMBL/GenBank/DDBJ whole genome shotgun (WGS) entry which is preliminary data.</text>
</comment>
<proteinExistence type="predicted"/>
<dbReference type="GO" id="GO:0016301">
    <property type="term" value="F:kinase activity"/>
    <property type="evidence" value="ECO:0007669"/>
    <property type="project" value="UniProtKB-KW"/>
</dbReference>
<keyword evidence="1" id="KW-0812">Transmembrane</keyword>
<keyword evidence="2" id="KW-0418">Kinase</keyword>
<keyword evidence="1" id="KW-0472">Membrane</keyword>
<dbReference type="AlphaFoldDB" id="A0A9D2TZU8"/>
<evidence type="ECO:0000256" key="1">
    <source>
        <dbReference type="SAM" id="Phobius"/>
    </source>
</evidence>
<reference evidence="2" key="1">
    <citation type="journal article" date="2021" name="PeerJ">
        <title>Extensive microbial diversity within the chicken gut microbiome revealed by metagenomics and culture.</title>
        <authorList>
            <person name="Gilroy R."/>
            <person name="Ravi A."/>
            <person name="Getino M."/>
            <person name="Pursley I."/>
            <person name="Horton D.L."/>
            <person name="Alikhan N.F."/>
            <person name="Baker D."/>
            <person name="Gharbi K."/>
            <person name="Hall N."/>
            <person name="Watson M."/>
            <person name="Adriaenssens E.M."/>
            <person name="Foster-Nyarko E."/>
            <person name="Jarju S."/>
            <person name="Secka A."/>
            <person name="Antonio M."/>
            <person name="Oren A."/>
            <person name="Chaudhuri R.R."/>
            <person name="La Ragione R."/>
            <person name="Hildebrand F."/>
            <person name="Pallen M.J."/>
        </authorList>
    </citation>
    <scope>NUCLEOTIDE SEQUENCE</scope>
    <source>
        <strain evidence="2">ChiHjej8B7-25341</strain>
    </source>
</reference>
<feature type="non-terminal residue" evidence="2">
    <location>
        <position position="101"/>
    </location>
</feature>
<accession>A0A9D2TZU8</accession>
<protein>
    <submittedName>
        <fullName evidence="2">Sensor histidine kinase</fullName>
    </submittedName>
</protein>
<evidence type="ECO:0000313" key="3">
    <source>
        <dbReference type="Proteomes" id="UP000823851"/>
    </source>
</evidence>
<feature type="transmembrane region" description="Helical" evidence="1">
    <location>
        <begin position="12"/>
        <end position="36"/>
    </location>
</feature>
<sequence length="101" mass="11470">MNPVQRFFRRYIFSTLRIILLFIIINLTLFFLIMVAGSMSDSDTSFSVQELSGHVTLQNGVWAADDTALSLMEESGAWAMLLDQNGTVIWQQDLPEELPRS</sequence>
<dbReference type="EMBL" id="DWUW01000179">
    <property type="protein sequence ID" value="HJD31587.1"/>
    <property type="molecule type" value="Genomic_DNA"/>
</dbReference>
<keyword evidence="1" id="KW-1133">Transmembrane helix</keyword>
<dbReference type="Proteomes" id="UP000823851">
    <property type="component" value="Unassembled WGS sequence"/>
</dbReference>
<evidence type="ECO:0000313" key="2">
    <source>
        <dbReference type="EMBL" id="HJD31587.1"/>
    </source>
</evidence>
<name>A0A9D2TZU8_9FIRM</name>
<organism evidence="2 3">
    <name type="scientific">Candidatus Eisenbergiella stercorigallinarum</name>
    <dbReference type="NCBI Taxonomy" id="2838557"/>
    <lineage>
        <taxon>Bacteria</taxon>
        <taxon>Bacillati</taxon>
        <taxon>Bacillota</taxon>
        <taxon>Clostridia</taxon>
        <taxon>Lachnospirales</taxon>
        <taxon>Lachnospiraceae</taxon>
        <taxon>Eisenbergiella</taxon>
    </lineage>
</organism>
<keyword evidence="2" id="KW-0808">Transferase</keyword>
<reference evidence="2" key="2">
    <citation type="submission" date="2021-04" db="EMBL/GenBank/DDBJ databases">
        <authorList>
            <person name="Gilroy R."/>
        </authorList>
    </citation>
    <scope>NUCLEOTIDE SEQUENCE</scope>
    <source>
        <strain evidence="2">ChiHjej8B7-25341</strain>
    </source>
</reference>
<gene>
    <name evidence="2" type="ORF">H9912_06555</name>
</gene>